<name>A0A9D9IEL2_9BACT</name>
<accession>A0A9D9IEL2</accession>
<organism evidence="1 2">
    <name type="scientific">Candidatus Cryptobacteroides faecavium</name>
    <dbReference type="NCBI Taxonomy" id="2840762"/>
    <lineage>
        <taxon>Bacteria</taxon>
        <taxon>Pseudomonadati</taxon>
        <taxon>Bacteroidota</taxon>
        <taxon>Bacteroidia</taxon>
        <taxon>Bacteroidales</taxon>
        <taxon>Candidatus Cryptobacteroides</taxon>
    </lineage>
</organism>
<reference evidence="1" key="1">
    <citation type="submission" date="2020-10" db="EMBL/GenBank/DDBJ databases">
        <authorList>
            <person name="Gilroy R."/>
        </authorList>
    </citation>
    <scope>NUCLEOTIDE SEQUENCE</scope>
    <source>
        <strain evidence="1">B2-22910</strain>
    </source>
</reference>
<dbReference type="AlphaFoldDB" id="A0A9D9IEL2"/>
<protein>
    <submittedName>
        <fullName evidence="1">Uncharacterized protein</fullName>
    </submittedName>
</protein>
<evidence type="ECO:0000313" key="1">
    <source>
        <dbReference type="EMBL" id="MBO8470850.1"/>
    </source>
</evidence>
<sequence length="649" mass="70549">MLKPLSAAAIILFACSCVDEAYDLSNGIDGTVDIQGSISLPIGSTELMKIGEFLKLDQDDPSSVLTTDSDGNYLISVTGEPIVQAVEIPQIEISSDELFRNGGFGANIENIKDKIPGFDPSIPIPDDIDPILFSFDGQDTDISINEELATEVTDIVKDIRDVSLEAPVQLTISLFEGSAGSSDGKAVLSGSDEGEFTIDFPEAITLEGRSGNCTVRDGHTLVFDPVDIYLGEPVEFGFVITGIDLEKLPEGQGFTTDGRIYVDELINLSSIELSIEPKFFGDDFEDIPDDAGLDLSLNVDDSRISLRGVTAVLDPTVDIEDQTFEIGELPEFISGDNVTLDLYNPMLNLCVKLDNNVPTVENSFPEFRLEASLDARKDGNSTLPDGSLVRIGYDNPLSIRKGTNNICISRIPLDNYGDDPSQNEVYWNNIIVENINDLIRIIPDEIVMSDINAYIPHTGENGNWKADDYITIAFPEPDSYGTSDPLRYEINMDYSLEVPLAFGPDLEIKYSTDFNGWNSNFSSDGSSDYKLDLKEAAIRFDFINSIPLDLSLTATPIDVDGNEMSDITVEMDSNLPAGEPGNETSAPITITLTATQEALDRFDGLRLNIVATSSAGLEGVALNENQGVKLEKISATIQGGIQMNLTQQN</sequence>
<reference evidence="1" key="2">
    <citation type="journal article" date="2021" name="PeerJ">
        <title>Extensive microbial diversity within the chicken gut microbiome revealed by metagenomics and culture.</title>
        <authorList>
            <person name="Gilroy R."/>
            <person name="Ravi A."/>
            <person name="Getino M."/>
            <person name="Pursley I."/>
            <person name="Horton D.L."/>
            <person name="Alikhan N.F."/>
            <person name="Baker D."/>
            <person name="Gharbi K."/>
            <person name="Hall N."/>
            <person name="Watson M."/>
            <person name="Adriaenssens E.M."/>
            <person name="Foster-Nyarko E."/>
            <person name="Jarju S."/>
            <person name="Secka A."/>
            <person name="Antonio M."/>
            <person name="Oren A."/>
            <person name="Chaudhuri R.R."/>
            <person name="La Ragione R."/>
            <person name="Hildebrand F."/>
            <person name="Pallen M.J."/>
        </authorList>
    </citation>
    <scope>NUCLEOTIDE SEQUENCE</scope>
    <source>
        <strain evidence="1">B2-22910</strain>
    </source>
</reference>
<dbReference type="Proteomes" id="UP000823603">
    <property type="component" value="Unassembled WGS sequence"/>
</dbReference>
<proteinExistence type="predicted"/>
<dbReference type="EMBL" id="JADIMB010000050">
    <property type="protein sequence ID" value="MBO8470850.1"/>
    <property type="molecule type" value="Genomic_DNA"/>
</dbReference>
<comment type="caution">
    <text evidence="1">The sequence shown here is derived from an EMBL/GenBank/DDBJ whole genome shotgun (WGS) entry which is preliminary data.</text>
</comment>
<dbReference type="PROSITE" id="PS51257">
    <property type="entry name" value="PROKAR_LIPOPROTEIN"/>
    <property type="match status" value="1"/>
</dbReference>
<gene>
    <name evidence="1" type="ORF">IAB82_03530</name>
</gene>
<evidence type="ECO:0000313" key="2">
    <source>
        <dbReference type="Proteomes" id="UP000823603"/>
    </source>
</evidence>